<evidence type="ECO:0000256" key="6">
    <source>
        <dbReference type="SAM" id="Phobius"/>
    </source>
</evidence>
<evidence type="ECO:0000256" key="1">
    <source>
        <dbReference type="ARBA" id="ARBA00004141"/>
    </source>
</evidence>
<feature type="transmembrane region" description="Helical" evidence="6">
    <location>
        <begin position="79"/>
        <end position="98"/>
    </location>
</feature>
<dbReference type="RefSeq" id="WP_042579062.1">
    <property type="nucleotide sequence ID" value="NZ_JXQQ01000027.1"/>
</dbReference>
<comment type="subcellular location">
    <subcellularLocation>
        <location evidence="1">Membrane</location>
        <topology evidence="1">Multi-pass membrane protein</topology>
    </subcellularLocation>
</comment>
<feature type="transmembrane region" description="Helical" evidence="6">
    <location>
        <begin position="27"/>
        <end position="47"/>
    </location>
</feature>
<dbReference type="AlphaFoldDB" id="A0A0D0MNK5"/>
<keyword evidence="5 6" id="KW-0472">Membrane</keyword>
<dbReference type="GO" id="GO:0016020">
    <property type="term" value="C:membrane"/>
    <property type="evidence" value="ECO:0007669"/>
    <property type="project" value="UniProtKB-SubCell"/>
</dbReference>
<dbReference type="GO" id="GO:0017004">
    <property type="term" value="P:cytochrome complex assembly"/>
    <property type="evidence" value="ECO:0007669"/>
    <property type="project" value="UniProtKB-KW"/>
</dbReference>
<proteinExistence type="predicted"/>
<sequence>MSVSTHGLRVHRGPQVLRAAVELFSSMRFAIALLTVICIASIIGTVIKQHEPINNYINQFGPFWAELFRAARLDSIYSAWWFLLILLFLVISTTLCIARNTPRILVDLKTFKEDIRAQSLKAFGQRAENTLAETPDAAANRIGQLLVSGGWKVKLQQRDGSGDGKAAPGWMVAARAGGAHKLGYIAAHSAIVLVCIGGLLDGDLVVRAQTWFNGKSVFTGGGMIADVAPEHRLSVNNPTFRGNILVPEGGQGSVAILNQADGVLLQELPFSIELKKFIVDYYSTGMPKLFASEVVLHDRETGAQVPARIEVNHPASYKGVEIYQSSFDDGGSKVKLKAVPMAAAAKPFEVEGIIGGPSTEITNGKDKLTLEYAALRVINVENFADGGAMGSGADVRKVDLRHSLESRLGAANKTNKPKVLRNIGPSIGYKLRDASGQAREYQNYMVPVDTGDGQPVFLLGMREKPEDPFRYLRVPADEQGSMDGFVRMRTALGDADTRARAIERYVAKASDPKRPEMAEQLRVSATRALALFSGSERARADATTAGGWQAIAEFMEANVPEAERERAGAVLVRILNDVLFEVLNLSREGAGLAAVPSDDKSQAYLTQAVLAISDAHFYPAPVAMMMTDFTQVQASVFQVARAPGKNVVYLGCLLLIVGIFAMLYVRERRLWVWLTPDGAASGDNATAATMAFSVNRKTIDSDREFEHLKHKLLALNKTEPETP</sequence>
<evidence type="ECO:0000256" key="2">
    <source>
        <dbReference type="ARBA" id="ARBA00022692"/>
    </source>
</evidence>
<evidence type="ECO:0000256" key="3">
    <source>
        <dbReference type="ARBA" id="ARBA00022748"/>
    </source>
</evidence>
<keyword evidence="3" id="KW-0201">Cytochrome c-type biogenesis</keyword>
<name>A0A0D0MNK5_VARPD</name>
<evidence type="ECO:0000256" key="5">
    <source>
        <dbReference type="ARBA" id="ARBA00023136"/>
    </source>
</evidence>
<dbReference type="InterPro" id="IPR023494">
    <property type="entry name" value="Cyt_c_bgen_Ccs1/CcsB/ResB"/>
</dbReference>
<evidence type="ECO:0000313" key="9">
    <source>
        <dbReference type="Proteomes" id="UP000032067"/>
    </source>
</evidence>
<dbReference type="EMBL" id="JXQQ01000027">
    <property type="protein sequence ID" value="KIQ32519.1"/>
    <property type="molecule type" value="Genomic_DNA"/>
</dbReference>
<dbReference type="OrthoDB" id="9770923at2"/>
<gene>
    <name evidence="8" type="ORF">RT97_12260</name>
</gene>
<evidence type="ECO:0000313" key="8">
    <source>
        <dbReference type="EMBL" id="KIQ32519.1"/>
    </source>
</evidence>
<dbReference type="PANTHER" id="PTHR31566:SF0">
    <property type="entry name" value="CYTOCHROME C BIOGENESIS PROTEIN CCS1, CHLOROPLASTIC"/>
    <property type="match status" value="1"/>
</dbReference>
<feature type="transmembrane region" description="Helical" evidence="6">
    <location>
        <begin position="647"/>
        <end position="665"/>
    </location>
</feature>
<reference evidence="8 9" key="1">
    <citation type="submission" date="2014-12" db="EMBL/GenBank/DDBJ databases">
        <title>16Stimator: statistical estimation of ribosomal gene copy numbers from draft genome assemblies.</title>
        <authorList>
            <person name="Perisin M.A."/>
            <person name="Vetter M."/>
            <person name="Gilbert J.A."/>
            <person name="Bergelson J."/>
        </authorList>
    </citation>
    <scope>NUCLEOTIDE SEQUENCE [LARGE SCALE GENOMIC DNA]</scope>
    <source>
        <strain evidence="8 9">MEDvA23</strain>
    </source>
</reference>
<dbReference type="Pfam" id="PF05140">
    <property type="entry name" value="ResB"/>
    <property type="match status" value="1"/>
</dbReference>
<dbReference type="PANTHER" id="PTHR31566">
    <property type="entry name" value="CYTOCHROME C BIOGENESIS PROTEIN CCS1, CHLOROPLASTIC"/>
    <property type="match status" value="1"/>
</dbReference>
<feature type="domain" description="ResB-like" evidence="7">
    <location>
        <begin position="27"/>
        <end position="706"/>
    </location>
</feature>
<accession>A0A0D0MNK5</accession>
<keyword evidence="4 6" id="KW-1133">Transmembrane helix</keyword>
<dbReference type="Proteomes" id="UP000032067">
    <property type="component" value="Unassembled WGS sequence"/>
</dbReference>
<organism evidence="8 9">
    <name type="scientific">Variovorax paradoxus</name>
    <dbReference type="NCBI Taxonomy" id="34073"/>
    <lineage>
        <taxon>Bacteria</taxon>
        <taxon>Pseudomonadati</taxon>
        <taxon>Pseudomonadota</taxon>
        <taxon>Betaproteobacteria</taxon>
        <taxon>Burkholderiales</taxon>
        <taxon>Comamonadaceae</taxon>
        <taxon>Variovorax</taxon>
    </lineage>
</organism>
<dbReference type="InterPro" id="IPR007816">
    <property type="entry name" value="ResB-like_domain"/>
</dbReference>
<evidence type="ECO:0000259" key="7">
    <source>
        <dbReference type="Pfam" id="PF05140"/>
    </source>
</evidence>
<protein>
    <submittedName>
        <fullName evidence="8">Cytochrome C biogenesis protein ResB</fullName>
    </submittedName>
</protein>
<evidence type="ECO:0000256" key="4">
    <source>
        <dbReference type="ARBA" id="ARBA00022989"/>
    </source>
</evidence>
<keyword evidence="2 6" id="KW-0812">Transmembrane</keyword>
<comment type="caution">
    <text evidence="8">The sequence shown here is derived from an EMBL/GenBank/DDBJ whole genome shotgun (WGS) entry which is preliminary data.</text>
</comment>